<gene>
    <name evidence="1" type="ORF">MAR_030344</name>
</gene>
<accession>A0ABY7DM99</accession>
<evidence type="ECO:0000313" key="2">
    <source>
        <dbReference type="Proteomes" id="UP001164746"/>
    </source>
</evidence>
<evidence type="ECO:0000313" key="1">
    <source>
        <dbReference type="EMBL" id="WAQ97654.1"/>
    </source>
</evidence>
<reference evidence="1" key="1">
    <citation type="submission" date="2022-11" db="EMBL/GenBank/DDBJ databases">
        <title>Centuries of genome instability and evolution in soft-shell clam transmissible cancer (bioRxiv).</title>
        <authorList>
            <person name="Hart S.F.M."/>
            <person name="Yonemitsu M.A."/>
            <person name="Giersch R.M."/>
            <person name="Beal B.F."/>
            <person name="Arriagada G."/>
            <person name="Davis B.W."/>
            <person name="Ostrander E.A."/>
            <person name="Goff S.P."/>
            <person name="Metzger M.J."/>
        </authorList>
    </citation>
    <scope>NUCLEOTIDE SEQUENCE</scope>
    <source>
        <strain evidence="1">MELC-2E11</strain>
        <tissue evidence="1">Siphon/mantle</tissue>
    </source>
</reference>
<dbReference type="EMBL" id="CP111013">
    <property type="protein sequence ID" value="WAQ97654.1"/>
    <property type="molecule type" value="Genomic_DNA"/>
</dbReference>
<sequence>MLFFLMKSHTVLPTIVLLLSVHRGFRILQLLILQFYIGSQRTRVKLIYSISCLSGTRGSDKFI</sequence>
<keyword evidence="2" id="KW-1185">Reference proteome</keyword>
<dbReference type="Proteomes" id="UP001164746">
    <property type="component" value="Chromosome 2"/>
</dbReference>
<protein>
    <submittedName>
        <fullName evidence="1">Uncharacterized protein</fullName>
    </submittedName>
</protein>
<name>A0ABY7DM99_MYAAR</name>
<organism evidence="1 2">
    <name type="scientific">Mya arenaria</name>
    <name type="common">Soft-shell clam</name>
    <dbReference type="NCBI Taxonomy" id="6604"/>
    <lineage>
        <taxon>Eukaryota</taxon>
        <taxon>Metazoa</taxon>
        <taxon>Spiralia</taxon>
        <taxon>Lophotrochozoa</taxon>
        <taxon>Mollusca</taxon>
        <taxon>Bivalvia</taxon>
        <taxon>Autobranchia</taxon>
        <taxon>Heteroconchia</taxon>
        <taxon>Euheterodonta</taxon>
        <taxon>Imparidentia</taxon>
        <taxon>Neoheterodontei</taxon>
        <taxon>Myida</taxon>
        <taxon>Myoidea</taxon>
        <taxon>Myidae</taxon>
        <taxon>Mya</taxon>
    </lineage>
</organism>
<proteinExistence type="predicted"/>